<comment type="caution">
    <text evidence="1">The sequence shown here is derived from an EMBL/GenBank/DDBJ whole genome shotgun (WGS) entry which is preliminary data.</text>
</comment>
<dbReference type="Pfam" id="PF01764">
    <property type="entry name" value="Lipase_3"/>
    <property type="match status" value="1"/>
</dbReference>
<organism evidence="1 2">
    <name type="scientific">Durusdinium trenchii</name>
    <dbReference type="NCBI Taxonomy" id="1381693"/>
    <lineage>
        <taxon>Eukaryota</taxon>
        <taxon>Sar</taxon>
        <taxon>Alveolata</taxon>
        <taxon>Dinophyceae</taxon>
        <taxon>Suessiales</taxon>
        <taxon>Symbiodiniaceae</taxon>
        <taxon>Durusdinium</taxon>
    </lineage>
</organism>
<dbReference type="InterPro" id="IPR051218">
    <property type="entry name" value="Sec_MonoDiacylglyc_Lipase"/>
</dbReference>
<keyword evidence="2" id="KW-1185">Reference proteome</keyword>
<accession>A0ABP0KG49</accession>
<dbReference type="InterPro" id="IPR002921">
    <property type="entry name" value="Fungal_lipase-type"/>
</dbReference>
<gene>
    <name evidence="1" type="ORF">CCMP2556_LOCUS16128</name>
</gene>
<dbReference type="CDD" id="cd00519">
    <property type="entry name" value="Lipase_3"/>
    <property type="match status" value="1"/>
</dbReference>
<proteinExistence type="predicted"/>
<dbReference type="SUPFAM" id="SSF53474">
    <property type="entry name" value="alpha/beta-Hydrolases"/>
    <property type="match status" value="1"/>
</dbReference>
<evidence type="ECO:0000313" key="2">
    <source>
        <dbReference type="Proteomes" id="UP001642484"/>
    </source>
</evidence>
<dbReference type="Gene3D" id="3.40.50.1820">
    <property type="entry name" value="alpha/beta hydrolase"/>
    <property type="match status" value="1"/>
</dbReference>
<dbReference type="InterPro" id="IPR029058">
    <property type="entry name" value="AB_hydrolase_fold"/>
</dbReference>
<name>A0ABP0KG49_9DINO</name>
<sequence>MPMSCSMLLRLAAFLGGLQVIQSFVYDEKAAEKYIWLEQLTLIPKDELQTMRCGLTCEMLPEVTQVHVTRDAYPLDTRGLVLRYGTDDCAVVFRGSKSVLNYLLADFDVLQGNPFSSCPGCKIHRGFYKSWKSLEAQTIQALKDLECEASPLRISGHSLGGSMAMLAAFELSKNYTIKEVYTFGQPRVGNDDWVQAFQKRMVNVPYFRVVDFMDPVPHLPPSWLFGYRHAGPEVWYNATQLKHWRICSDAEKDQCSGQFPLWRCLFHTCDHCSYLGMNPCNANDAQPACMQGDLN</sequence>
<evidence type="ECO:0000313" key="1">
    <source>
        <dbReference type="EMBL" id="CAK9025796.1"/>
    </source>
</evidence>
<protein>
    <submittedName>
        <fullName evidence="1">Uncharacterized protein</fullName>
    </submittedName>
</protein>
<dbReference type="Proteomes" id="UP001642484">
    <property type="component" value="Unassembled WGS sequence"/>
</dbReference>
<dbReference type="PANTHER" id="PTHR45856">
    <property type="entry name" value="ALPHA/BETA-HYDROLASES SUPERFAMILY PROTEIN"/>
    <property type="match status" value="1"/>
</dbReference>
<reference evidence="1 2" key="1">
    <citation type="submission" date="2024-02" db="EMBL/GenBank/DDBJ databases">
        <authorList>
            <person name="Chen Y."/>
            <person name="Shah S."/>
            <person name="Dougan E. K."/>
            <person name="Thang M."/>
            <person name="Chan C."/>
        </authorList>
    </citation>
    <scope>NUCLEOTIDE SEQUENCE [LARGE SCALE GENOMIC DNA]</scope>
</reference>
<dbReference type="EMBL" id="CAXAMN010008569">
    <property type="protein sequence ID" value="CAK9025796.1"/>
    <property type="molecule type" value="Genomic_DNA"/>
</dbReference>
<dbReference type="PANTHER" id="PTHR45856:SF24">
    <property type="entry name" value="FUNGAL LIPASE-LIKE DOMAIN-CONTAINING PROTEIN"/>
    <property type="match status" value="1"/>
</dbReference>